<comment type="caution">
    <text evidence="1">The sequence shown here is derived from an EMBL/GenBank/DDBJ whole genome shotgun (WGS) entry which is preliminary data.</text>
</comment>
<dbReference type="EMBL" id="RBNJ01022583">
    <property type="protein sequence ID" value="RUS18014.1"/>
    <property type="molecule type" value="Genomic_DNA"/>
</dbReference>
<keyword evidence="2" id="KW-1185">Reference proteome</keyword>
<reference evidence="1 2" key="1">
    <citation type="journal article" date="2018" name="New Phytol.">
        <title>Phylogenomics of Endogonaceae and evolution of mycorrhizas within Mucoromycota.</title>
        <authorList>
            <person name="Chang Y."/>
            <person name="Desiro A."/>
            <person name="Na H."/>
            <person name="Sandor L."/>
            <person name="Lipzen A."/>
            <person name="Clum A."/>
            <person name="Barry K."/>
            <person name="Grigoriev I.V."/>
            <person name="Martin F.M."/>
            <person name="Stajich J.E."/>
            <person name="Smith M.E."/>
            <person name="Bonito G."/>
            <person name="Spatafora J.W."/>
        </authorList>
    </citation>
    <scope>NUCLEOTIDE SEQUENCE [LARGE SCALE GENOMIC DNA]</scope>
    <source>
        <strain evidence="1 2">AD002</strain>
    </source>
</reference>
<dbReference type="AlphaFoldDB" id="A0A433PKB4"/>
<evidence type="ECO:0000313" key="1">
    <source>
        <dbReference type="EMBL" id="RUS18014.1"/>
    </source>
</evidence>
<organism evidence="1 2">
    <name type="scientific">Jimgerdemannia flammicorona</name>
    <dbReference type="NCBI Taxonomy" id="994334"/>
    <lineage>
        <taxon>Eukaryota</taxon>
        <taxon>Fungi</taxon>
        <taxon>Fungi incertae sedis</taxon>
        <taxon>Mucoromycota</taxon>
        <taxon>Mucoromycotina</taxon>
        <taxon>Endogonomycetes</taxon>
        <taxon>Endogonales</taxon>
        <taxon>Endogonaceae</taxon>
        <taxon>Jimgerdemannia</taxon>
    </lineage>
</organism>
<proteinExistence type="predicted"/>
<name>A0A433PKB4_9FUNG</name>
<accession>A0A433PKB4</accession>
<gene>
    <name evidence="1" type="ORF">BC938DRAFT_476089</name>
</gene>
<feature type="non-terminal residue" evidence="1">
    <location>
        <position position="234"/>
    </location>
</feature>
<evidence type="ECO:0000313" key="2">
    <source>
        <dbReference type="Proteomes" id="UP000274822"/>
    </source>
</evidence>
<dbReference type="Proteomes" id="UP000274822">
    <property type="component" value="Unassembled WGS sequence"/>
</dbReference>
<protein>
    <submittedName>
        <fullName evidence="1">Uncharacterized protein</fullName>
    </submittedName>
</protein>
<sequence length="234" mass="26048">MDIPRSLIHCCVEIPDCQWVVGAYHFGYACRVPEADQWAAGEADAILNERALYSSEVRKQFDASRWESADMANRLIAWGVDLDLAYLRQQRRPTAKSGEGWHKVILGSYGRYLPGQIFAACVVCGLDVQLWIEGLRSEVSSQILIVRIPVLEYDLLGRLTSVKIVPDLFLDKETRDRDAPDQNDAANIGANCSPVKIVSIGFSRRSEIVAATALNDGSVALVQGIRRDLQKQIM</sequence>
<dbReference type="PROSITE" id="PS51257">
    <property type="entry name" value="PROKAR_LIPOPROTEIN"/>
    <property type="match status" value="1"/>
</dbReference>